<sequence length="78" mass="8740">MPGTIAGLQIEHARFYRWNPFKSPKLLRKKYVSGSTAHDEAENATGRLSAPPKETKHTGAFNTCILTYHPLTLVETSR</sequence>
<evidence type="ECO:0000256" key="1">
    <source>
        <dbReference type="SAM" id="MobiDB-lite"/>
    </source>
</evidence>
<evidence type="ECO:0000313" key="3">
    <source>
        <dbReference type="Proteomes" id="UP000321726"/>
    </source>
</evidence>
<protein>
    <recommendedName>
        <fullName evidence="4">Transposase</fullName>
    </recommendedName>
</protein>
<evidence type="ECO:0000313" key="2">
    <source>
        <dbReference type="EMBL" id="GEN22190.1"/>
    </source>
</evidence>
<organism evidence="2 3">
    <name type="scientific">Halomonas cupida</name>
    <dbReference type="NCBI Taxonomy" id="44933"/>
    <lineage>
        <taxon>Bacteria</taxon>
        <taxon>Pseudomonadati</taxon>
        <taxon>Pseudomonadota</taxon>
        <taxon>Gammaproteobacteria</taxon>
        <taxon>Oceanospirillales</taxon>
        <taxon>Halomonadaceae</taxon>
        <taxon>Halomonas</taxon>
    </lineage>
</organism>
<feature type="region of interest" description="Disordered" evidence="1">
    <location>
        <begin position="34"/>
        <end position="55"/>
    </location>
</feature>
<name>A0ABQ0W932_9GAMM</name>
<proteinExistence type="predicted"/>
<reference evidence="2 3" key="1">
    <citation type="submission" date="2019-07" db="EMBL/GenBank/DDBJ databases">
        <title>Whole genome shotgun sequence of Halomonas cupida NBRC 102219.</title>
        <authorList>
            <person name="Hosoyama A."/>
            <person name="Uohara A."/>
            <person name="Ohji S."/>
            <person name="Ichikawa N."/>
        </authorList>
    </citation>
    <scope>NUCLEOTIDE SEQUENCE [LARGE SCALE GENOMIC DNA]</scope>
    <source>
        <strain evidence="2 3">NBRC 102219</strain>
    </source>
</reference>
<accession>A0ABQ0W932</accession>
<dbReference type="EMBL" id="BJXU01000004">
    <property type="protein sequence ID" value="GEN22190.1"/>
    <property type="molecule type" value="Genomic_DNA"/>
</dbReference>
<keyword evidence="3" id="KW-1185">Reference proteome</keyword>
<comment type="caution">
    <text evidence="2">The sequence shown here is derived from an EMBL/GenBank/DDBJ whole genome shotgun (WGS) entry which is preliminary data.</text>
</comment>
<gene>
    <name evidence="2" type="ORF">HCU01_01390</name>
</gene>
<dbReference type="Proteomes" id="UP000321726">
    <property type="component" value="Unassembled WGS sequence"/>
</dbReference>
<evidence type="ECO:0008006" key="4">
    <source>
        <dbReference type="Google" id="ProtNLM"/>
    </source>
</evidence>